<protein>
    <submittedName>
        <fullName evidence="1">Uncharacterized protein</fullName>
    </submittedName>
</protein>
<comment type="caution">
    <text evidence="1">The sequence shown here is derived from an EMBL/GenBank/DDBJ whole genome shotgun (WGS) entry which is preliminary data.</text>
</comment>
<dbReference type="EMBL" id="MU267011">
    <property type="protein sequence ID" value="KAH7917564.1"/>
    <property type="molecule type" value="Genomic_DNA"/>
</dbReference>
<keyword evidence="2" id="KW-1185">Reference proteome</keyword>
<gene>
    <name evidence="1" type="ORF">BV22DRAFT_1135303</name>
</gene>
<accession>A0ACB8AWD0</accession>
<name>A0ACB8AWD0_9AGAM</name>
<organism evidence="1 2">
    <name type="scientific">Leucogyrophana mollusca</name>
    <dbReference type="NCBI Taxonomy" id="85980"/>
    <lineage>
        <taxon>Eukaryota</taxon>
        <taxon>Fungi</taxon>
        <taxon>Dikarya</taxon>
        <taxon>Basidiomycota</taxon>
        <taxon>Agaricomycotina</taxon>
        <taxon>Agaricomycetes</taxon>
        <taxon>Agaricomycetidae</taxon>
        <taxon>Boletales</taxon>
        <taxon>Boletales incertae sedis</taxon>
        <taxon>Leucogyrophana</taxon>
    </lineage>
</organism>
<reference evidence="1" key="1">
    <citation type="journal article" date="2021" name="New Phytol.">
        <title>Evolutionary innovations through gain and loss of genes in the ectomycorrhizal Boletales.</title>
        <authorList>
            <person name="Wu G."/>
            <person name="Miyauchi S."/>
            <person name="Morin E."/>
            <person name="Kuo A."/>
            <person name="Drula E."/>
            <person name="Varga T."/>
            <person name="Kohler A."/>
            <person name="Feng B."/>
            <person name="Cao Y."/>
            <person name="Lipzen A."/>
            <person name="Daum C."/>
            <person name="Hundley H."/>
            <person name="Pangilinan J."/>
            <person name="Johnson J."/>
            <person name="Barry K."/>
            <person name="LaButti K."/>
            <person name="Ng V."/>
            <person name="Ahrendt S."/>
            <person name="Min B."/>
            <person name="Choi I.G."/>
            <person name="Park H."/>
            <person name="Plett J.M."/>
            <person name="Magnuson J."/>
            <person name="Spatafora J.W."/>
            <person name="Nagy L.G."/>
            <person name="Henrissat B."/>
            <person name="Grigoriev I.V."/>
            <person name="Yang Z.L."/>
            <person name="Xu J."/>
            <person name="Martin F.M."/>
        </authorList>
    </citation>
    <scope>NUCLEOTIDE SEQUENCE</scope>
    <source>
        <strain evidence="1">KUC20120723A-06</strain>
    </source>
</reference>
<sequence>MRPPKTPEGLYNADNEEEEVNADKQPSPSADDACIQPHVESARDIPRSPHGEIARGTTRSATVCIPSCCVMLVAQTVVHLLSLPENASVFSEAVRQALATDAEGSLRPQQPKRALRNPLTPRYYYCEWGGVKHRYRPVSSCFPSRAQNRNSNLHLSNHMARPTIHKTLEAKQQAARTKRRAYYARHKDIINAKRRKPCQPETRKQQREALEVELVGSDVEKDLSDSGDDISFFSLMFSLIDSDTMTVGDCLAIVKDAKDELIALTGAPRTYITCILHEFVATMNPENADSPDEDIDGDLKVFKDAIAQVEKIHEKGHRGQDRIYEMCGYCVEWKAADEICRGIRNVIAMIEDLYCLAMSGDLAEAHMLDSEHRNNISEYFSEFLKKHIKL</sequence>
<proteinExistence type="predicted"/>
<dbReference type="Proteomes" id="UP000790709">
    <property type="component" value="Unassembled WGS sequence"/>
</dbReference>
<evidence type="ECO:0000313" key="1">
    <source>
        <dbReference type="EMBL" id="KAH7917564.1"/>
    </source>
</evidence>
<evidence type="ECO:0000313" key="2">
    <source>
        <dbReference type="Proteomes" id="UP000790709"/>
    </source>
</evidence>